<dbReference type="EC" id="3.1.1.45" evidence="2"/>
<accession>A0ABV2QTS3</accession>
<feature type="domain" description="Dienelactone hydrolase" evidence="1">
    <location>
        <begin position="21"/>
        <end position="212"/>
    </location>
</feature>
<keyword evidence="3" id="KW-1185">Reference proteome</keyword>
<dbReference type="InterPro" id="IPR051049">
    <property type="entry name" value="Dienelactone_hydrolase-like"/>
</dbReference>
<evidence type="ECO:0000313" key="2">
    <source>
        <dbReference type="EMBL" id="MET4583842.1"/>
    </source>
</evidence>
<dbReference type="EMBL" id="JBEPSJ010000005">
    <property type="protein sequence ID" value="MET4583842.1"/>
    <property type="molecule type" value="Genomic_DNA"/>
</dbReference>
<dbReference type="Gene3D" id="3.40.50.1820">
    <property type="entry name" value="alpha/beta hydrolase"/>
    <property type="match status" value="1"/>
</dbReference>
<name>A0ABV2QTS3_9MICO</name>
<keyword evidence="2" id="KW-0378">Hydrolase</keyword>
<evidence type="ECO:0000313" key="3">
    <source>
        <dbReference type="Proteomes" id="UP001549257"/>
    </source>
</evidence>
<protein>
    <submittedName>
        <fullName evidence="2">Carboxymethylenebutenolidase</fullName>
        <ecNumber evidence="2">3.1.1.45</ecNumber>
    </submittedName>
</protein>
<dbReference type="GO" id="GO:0008806">
    <property type="term" value="F:carboxymethylenebutenolidase activity"/>
    <property type="evidence" value="ECO:0007669"/>
    <property type="project" value="UniProtKB-EC"/>
</dbReference>
<organism evidence="2 3">
    <name type="scientific">Conyzicola nivalis</name>
    <dbReference type="NCBI Taxonomy" id="1477021"/>
    <lineage>
        <taxon>Bacteria</taxon>
        <taxon>Bacillati</taxon>
        <taxon>Actinomycetota</taxon>
        <taxon>Actinomycetes</taxon>
        <taxon>Micrococcales</taxon>
        <taxon>Microbacteriaceae</taxon>
        <taxon>Conyzicola</taxon>
    </lineage>
</organism>
<dbReference type="InterPro" id="IPR002925">
    <property type="entry name" value="Dienelactn_hydro"/>
</dbReference>
<dbReference type="Proteomes" id="UP001549257">
    <property type="component" value="Unassembled WGS sequence"/>
</dbReference>
<dbReference type="PANTHER" id="PTHR46623">
    <property type="entry name" value="CARBOXYMETHYLENEBUTENOLIDASE-RELATED"/>
    <property type="match status" value="1"/>
</dbReference>
<dbReference type="InterPro" id="IPR029058">
    <property type="entry name" value="AB_hydrolase_fold"/>
</dbReference>
<proteinExistence type="predicted"/>
<dbReference type="SUPFAM" id="SSF53474">
    <property type="entry name" value="alpha/beta-Hydrolases"/>
    <property type="match status" value="1"/>
</dbReference>
<gene>
    <name evidence="2" type="ORF">ABIE21_003373</name>
</gene>
<reference evidence="2 3" key="1">
    <citation type="submission" date="2024-06" db="EMBL/GenBank/DDBJ databases">
        <title>Sorghum-associated microbial communities from plants grown in Nebraska, USA.</title>
        <authorList>
            <person name="Schachtman D."/>
        </authorList>
    </citation>
    <scope>NUCLEOTIDE SEQUENCE [LARGE SCALE GENOMIC DNA]</scope>
    <source>
        <strain evidence="2 3">2857</strain>
    </source>
</reference>
<dbReference type="RefSeq" id="WP_354026010.1">
    <property type="nucleotide sequence ID" value="NZ_JBEPSJ010000005.1"/>
</dbReference>
<dbReference type="PANTHER" id="PTHR46623:SF6">
    <property type="entry name" value="ALPHA_BETA-HYDROLASES SUPERFAMILY PROTEIN"/>
    <property type="match status" value="1"/>
</dbReference>
<comment type="caution">
    <text evidence="2">The sequence shown here is derived from an EMBL/GenBank/DDBJ whole genome shotgun (WGS) entry which is preliminary data.</text>
</comment>
<sequence>MAELVPIPSPGAPLYYGLPGSPLVIVSPDWYGRLPWLDPYADALSSQGYRVVVPDFYDGVCTTDAETAAGLRDALDPGRVLGILDDIVVEAREEGSAKVGLIGFSMGGWLALLHAQGGDADAVVAYYATLGVEEHGIIPCPVLLHLAENDEWSPGAEPDSFVARLEDHGTPVSQFTYLGTEHSFANASIPGSIDSRAAALAFARTASFLDKHLGE</sequence>
<dbReference type="Pfam" id="PF01738">
    <property type="entry name" value="DLH"/>
    <property type="match status" value="1"/>
</dbReference>
<evidence type="ECO:0000259" key="1">
    <source>
        <dbReference type="Pfam" id="PF01738"/>
    </source>
</evidence>